<keyword evidence="1" id="KW-0175">Coiled coil</keyword>
<dbReference type="PANTHER" id="PTHR41263">
    <property type="entry name" value="ASPARTYL-PHOSPHATE PHOSPHATASE YISI"/>
    <property type="match status" value="1"/>
</dbReference>
<dbReference type="OrthoDB" id="2692170at2"/>
<evidence type="ECO:0000256" key="1">
    <source>
        <dbReference type="SAM" id="Coils"/>
    </source>
</evidence>
<name>A0A1M7MDW3_9BACI</name>
<keyword evidence="3" id="KW-1185">Reference proteome</keyword>
<dbReference type="PANTHER" id="PTHR41263:SF1">
    <property type="entry name" value="ASPARTYL-PHOSPHATE PHOSPHATASE YISI"/>
    <property type="match status" value="1"/>
</dbReference>
<reference evidence="2 3" key="1">
    <citation type="submission" date="2016-11" db="EMBL/GenBank/DDBJ databases">
        <authorList>
            <person name="Jaros S."/>
            <person name="Januszkiewicz K."/>
            <person name="Wedrychowicz H."/>
        </authorList>
    </citation>
    <scope>NUCLEOTIDE SEQUENCE [LARGE SCALE GENOMIC DNA]</scope>
    <source>
        <strain evidence="2 3">CGMCC 1.10681</strain>
    </source>
</reference>
<protein>
    <submittedName>
        <fullName evidence="2">Spo0E like sporulation regulatory protein</fullName>
    </submittedName>
</protein>
<accession>A0A1M7MDW3</accession>
<dbReference type="Gene3D" id="4.10.280.10">
    <property type="entry name" value="Helix-loop-helix DNA-binding domain"/>
    <property type="match status" value="1"/>
</dbReference>
<dbReference type="AlphaFoldDB" id="A0A1M7MDW3"/>
<dbReference type="InterPro" id="IPR018540">
    <property type="entry name" value="Spo0E-like"/>
</dbReference>
<proteinExistence type="predicted"/>
<dbReference type="InterPro" id="IPR053028">
    <property type="entry name" value="Spo0E-like_phosphatase"/>
</dbReference>
<gene>
    <name evidence="2" type="ORF">SAMN05216179_1175</name>
</gene>
<dbReference type="InterPro" id="IPR036638">
    <property type="entry name" value="HLH_DNA-bd_sf"/>
</dbReference>
<evidence type="ECO:0000313" key="2">
    <source>
        <dbReference type="EMBL" id="SHM88991.1"/>
    </source>
</evidence>
<dbReference type="GO" id="GO:0046983">
    <property type="term" value="F:protein dimerization activity"/>
    <property type="evidence" value="ECO:0007669"/>
    <property type="project" value="InterPro"/>
</dbReference>
<dbReference type="SUPFAM" id="SSF140500">
    <property type="entry name" value="BAS1536-like"/>
    <property type="match status" value="1"/>
</dbReference>
<evidence type="ECO:0000313" key="3">
    <source>
        <dbReference type="Proteomes" id="UP000184184"/>
    </source>
</evidence>
<dbReference type="GO" id="GO:0043937">
    <property type="term" value="P:regulation of sporulation"/>
    <property type="evidence" value="ECO:0007669"/>
    <property type="project" value="InterPro"/>
</dbReference>
<dbReference type="Pfam" id="PF09388">
    <property type="entry name" value="SpoOE-like"/>
    <property type="match status" value="1"/>
</dbReference>
<dbReference type="EMBL" id="FRCZ01000002">
    <property type="protein sequence ID" value="SHM88991.1"/>
    <property type="molecule type" value="Genomic_DNA"/>
</dbReference>
<feature type="coiled-coil region" evidence="1">
    <location>
        <begin position="33"/>
        <end position="60"/>
    </location>
</feature>
<dbReference type="InterPro" id="IPR037208">
    <property type="entry name" value="Spo0E-like_sf"/>
</dbReference>
<sequence length="62" mass="7232">MSLNSVKLISKIEKLRKEMTDVALKKGITSKESLHISQELDELLNDYEQYKQQTNDKQKHQG</sequence>
<dbReference type="RefSeq" id="WP_073200644.1">
    <property type="nucleotide sequence ID" value="NZ_FRCZ01000002.1"/>
</dbReference>
<dbReference type="Proteomes" id="UP000184184">
    <property type="component" value="Unassembled WGS sequence"/>
</dbReference>
<organism evidence="2 3">
    <name type="scientific">Gracilibacillus kekensis</name>
    <dbReference type="NCBI Taxonomy" id="1027249"/>
    <lineage>
        <taxon>Bacteria</taxon>
        <taxon>Bacillati</taxon>
        <taxon>Bacillota</taxon>
        <taxon>Bacilli</taxon>
        <taxon>Bacillales</taxon>
        <taxon>Bacillaceae</taxon>
        <taxon>Gracilibacillus</taxon>
    </lineage>
</organism>